<dbReference type="EMBL" id="JACHJL010000024">
    <property type="protein sequence ID" value="MBB5939539.1"/>
    <property type="molecule type" value="Genomic_DNA"/>
</dbReference>
<keyword evidence="2" id="KW-1133">Transmembrane helix</keyword>
<proteinExistence type="predicted"/>
<evidence type="ECO:0000256" key="1">
    <source>
        <dbReference type="SAM" id="MobiDB-lite"/>
    </source>
</evidence>
<feature type="region of interest" description="Disordered" evidence="1">
    <location>
        <begin position="137"/>
        <end position="168"/>
    </location>
</feature>
<evidence type="ECO:0000259" key="3">
    <source>
        <dbReference type="Pfam" id="PF13400"/>
    </source>
</evidence>
<evidence type="ECO:0000256" key="2">
    <source>
        <dbReference type="SAM" id="Phobius"/>
    </source>
</evidence>
<sequence>MRRTQSWRTEPNRRLVTRSRRNPWRSRGDDGMATVWVAVATSALCAVFAVVLSMGSVVVARHRAGGAADMAALAAADHALLGERVACALAERVAHAQGARIVRCAVRGEVADLVAEVPAARGTTFLPSRMARTFTPRVRSRAGPSAEGHTGPAIPSATPGRQAPAAMMSGAARARCSLHRMPAVSVPGISVAAPSGFGTQPSGVEVSASPAAAWQPPTSLRTALPPVTTRSPGQLALGPEAR</sequence>
<accession>A0A7W9V347</accession>
<feature type="domain" description="Putative Flp pilus-assembly TadG-like N-terminal" evidence="3">
    <location>
        <begin position="31"/>
        <end position="77"/>
    </location>
</feature>
<feature type="region of interest" description="Disordered" evidence="1">
    <location>
        <begin position="1"/>
        <end position="26"/>
    </location>
</feature>
<organism evidence="4 5">
    <name type="scientific">Streptomyces zagrosensis</name>
    <dbReference type="NCBI Taxonomy" id="1042984"/>
    <lineage>
        <taxon>Bacteria</taxon>
        <taxon>Bacillati</taxon>
        <taxon>Actinomycetota</taxon>
        <taxon>Actinomycetes</taxon>
        <taxon>Kitasatosporales</taxon>
        <taxon>Streptomycetaceae</taxon>
        <taxon>Streptomyces</taxon>
    </lineage>
</organism>
<feature type="region of interest" description="Disordered" evidence="1">
    <location>
        <begin position="200"/>
        <end position="242"/>
    </location>
</feature>
<comment type="caution">
    <text evidence="4">The sequence shown here is derived from an EMBL/GenBank/DDBJ whole genome shotgun (WGS) entry which is preliminary data.</text>
</comment>
<evidence type="ECO:0000313" key="4">
    <source>
        <dbReference type="EMBL" id="MBB5939539.1"/>
    </source>
</evidence>
<protein>
    <submittedName>
        <fullName evidence="4">Secretion/DNA translocation related TadE-like protein</fullName>
    </submittedName>
</protein>
<dbReference type="AlphaFoldDB" id="A0A7W9V347"/>
<dbReference type="NCBIfam" id="TIGR03816">
    <property type="entry name" value="tadE_like_DECH"/>
    <property type="match status" value="1"/>
</dbReference>
<dbReference type="InterPro" id="IPR028087">
    <property type="entry name" value="Tad_N"/>
</dbReference>
<keyword evidence="5" id="KW-1185">Reference proteome</keyword>
<dbReference type="InterPro" id="IPR021202">
    <property type="entry name" value="Rv3654c-like"/>
</dbReference>
<feature type="compositionally biased region" description="Basic residues" evidence="1">
    <location>
        <begin position="15"/>
        <end position="24"/>
    </location>
</feature>
<name>A0A7W9V347_9ACTN</name>
<gene>
    <name evidence="4" type="ORF">FHS42_006633</name>
</gene>
<keyword evidence="2" id="KW-0812">Transmembrane</keyword>
<feature type="transmembrane region" description="Helical" evidence="2">
    <location>
        <begin position="33"/>
        <end position="60"/>
    </location>
</feature>
<reference evidence="4 5" key="1">
    <citation type="submission" date="2020-08" db="EMBL/GenBank/DDBJ databases">
        <title>Genomic Encyclopedia of Type Strains, Phase III (KMG-III): the genomes of soil and plant-associated and newly described type strains.</title>
        <authorList>
            <person name="Whitman W."/>
        </authorList>
    </citation>
    <scope>NUCLEOTIDE SEQUENCE [LARGE SCALE GENOMIC DNA]</scope>
    <source>
        <strain evidence="4 5">CECT 8305</strain>
    </source>
</reference>
<dbReference type="Pfam" id="PF13400">
    <property type="entry name" value="Tad"/>
    <property type="match status" value="1"/>
</dbReference>
<keyword evidence="2" id="KW-0472">Membrane</keyword>
<dbReference type="Proteomes" id="UP000588098">
    <property type="component" value="Unassembled WGS sequence"/>
</dbReference>
<evidence type="ECO:0000313" key="5">
    <source>
        <dbReference type="Proteomes" id="UP000588098"/>
    </source>
</evidence>